<sequence>MTVQQRVAFLNNKTQTISAFFPKTSYSIKFEVNSKIVENVIGDMFCHPKGDVEEDDSDQDAELITKRNALKLFVKADDADPDAPYKIKIKNVLCFDLATAHTSIELSFRQTVRIIAQHRAICKNPLLSGISDYTIGQFVRVQVGINLQLMASILARKRMWAFSIVCDGSTHRGTSFFDVHLHVGIAGKLYNLHLVILPFFERHSANNITKTVVKLFTSLYDRWRNKLLGITTDGKPTMTGRISGVVTQLVQQATHPTYRIWCPLHQLDLDMKSGMNNIQDGQFYKDAHAFSVYLHVQQILIAEMGTTCPKDTNRWTHVTAMLSWMLKHRMRLFQHIEEKHLHQAPSAMWWIIASGIVPVGEEINKLFMKLQGNLLVLSQQREMIAYTITSIISMWNIHKTATEPPDGYFAQLYHINVDWWVEFDTVIDCIAEHDRSFSRDGFEELDVNEQQLVHHEIAGYVVDLVANMSQIIAERDSNNLASIEEAPPMMPGEIASMSHRQFLKGVFNLLRVGLKEFGWSEIEIDQAEHDHCNYRYAYMNEPLLKSKIDNLAVATDFNVA</sequence>
<evidence type="ECO:0000313" key="2">
    <source>
        <dbReference type="Proteomes" id="UP001497512"/>
    </source>
</evidence>
<evidence type="ECO:0000313" key="1">
    <source>
        <dbReference type="EMBL" id="CAK9233809.1"/>
    </source>
</evidence>
<dbReference type="EMBL" id="OZ019900">
    <property type="protein sequence ID" value="CAK9233809.1"/>
    <property type="molecule type" value="Genomic_DNA"/>
</dbReference>
<organism evidence="1 2">
    <name type="scientific">Sphagnum troendelagicum</name>
    <dbReference type="NCBI Taxonomy" id="128251"/>
    <lineage>
        <taxon>Eukaryota</taxon>
        <taxon>Viridiplantae</taxon>
        <taxon>Streptophyta</taxon>
        <taxon>Embryophyta</taxon>
        <taxon>Bryophyta</taxon>
        <taxon>Sphagnophytina</taxon>
        <taxon>Sphagnopsida</taxon>
        <taxon>Sphagnales</taxon>
        <taxon>Sphagnaceae</taxon>
        <taxon>Sphagnum</taxon>
    </lineage>
</organism>
<keyword evidence="2" id="KW-1185">Reference proteome</keyword>
<protein>
    <recommendedName>
        <fullName evidence="3">DUF4371 domain-containing protein</fullName>
    </recommendedName>
</protein>
<dbReference type="PANTHER" id="PTHR37067:SF3">
    <property type="entry name" value="PX DOMAIN-CONTAINING PROTEIN"/>
    <property type="match status" value="1"/>
</dbReference>
<dbReference type="Proteomes" id="UP001497512">
    <property type="component" value="Chromosome 8"/>
</dbReference>
<proteinExistence type="predicted"/>
<dbReference type="InterPro" id="IPR012337">
    <property type="entry name" value="RNaseH-like_sf"/>
</dbReference>
<dbReference type="PANTHER" id="PTHR37067">
    <property type="entry name" value="PX DOMAIN-CONTAINING PROTEIN"/>
    <property type="match status" value="1"/>
</dbReference>
<name>A0ABP0V333_9BRYO</name>
<accession>A0ABP0V333</accession>
<evidence type="ECO:0008006" key="3">
    <source>
        <dbReference type="Google" id="ProtNLM"/>
    </source>
</evidence>
<reference evidence="1" key="1">
    <citation type="submission" date="2024-02" db="EMBL/GenBank/DDBJ databases">
        <authorList>
            <consortium name="ELIXIR-Norway"/>
            <consortium name="Elixir Norway"/>
        </authorList>
    </citation>
    <scope>NUCLEOTIDE SEQUENCE</scope>
</reference>
<gene>
    <name evidence="1" type="ORF">CSSPTR1EN2_LOCUS21722</name>
</gene>
<dbReference type="SUPFAM" id="SSF53098">
    <property type="entry name" value="Ribonuclease H-like"/>
    <property type="match status" value="1"/>
</dbReference>